<evidence type="ECO:0000313" key="12">
    <source>
        <dbReference type="EMBL" id="KAK2168922.1"/>
    </source>
</evidence>
<dbReference type="SUPFAM" id="SSF101576">
    <property type="entry name" value="Supernatant protein factor (SPF), C-terminal domain"/>
    <property type="match status" value="1"/>
</dbReference>
<dbReference type="Pfam" id="PF01105">
    <property type="entry name" value="EMP24_GP25L"/>
    <property type="match status" value="1"/>
</dbReference>
<gene>
    <name evidence="12" type="ORF">LSH36_13g12000</name>
</gene>
<protein>
    <recommendedName>
        <fullName evidence="11">GOLD domain-containing protein</fullName>
    </recommendedName>
</protein>
<keyword evidence="3 8" id="KW-0812">Transmembrane</keyword>
<evidence type="ECO:0000256" key="5">
    <source>
        <dbReference type="ARBA" id="ARBA00022989"/>
    </source>
</evidence>
<name>A0AAD9NG10_9ANNE</name>
<dbReference type="SMART" id="SM01190">
    <property type="entry name" value="EMP24_GP25L"/>
    <property type="match status" value="1"/>
</dbReference>
<accession>A0AAD9NG10</accession>
<dbReference type="PROSITE" id="PS50866">
    <property type="entry name" value="GOLD"/>
    <property type="match status" value="1"/>
</dbReference>
<evidence type="ECO:0000256" key="3">
    <source>
        <dbReference type="ARBA" id="ARBA00022692"/>
    </source>
</evidence>
<organism evidence="12 13">
    <name type="scientific">Paralvinella palmiformis</name>
    <dbReference type="NCBI Taxonomy" id="53620"/>
    <lineage>
        <taxon>Eukaryota</taxon>
        <taxon>Metazoa</taxon>
        <taxon>Spiralia</taxon>
        <taxon>Lophotrochozoa</taxon>
        <taxon>Annelida</taxon>
        <taxon>Polychaeta</taxon>
        <taxon>Sedentaria</taxon>
        <taxon>Canalipalpata</taxon>
        <taxon>Terebellida</taxon>
        <taxon>Terebelliformia</taxon>
        <taxon>Alvinellidae</taxon>
        <taxon>Paralvinella</taxon>
    </lineage>
</organism>
<evidence type="ECO:0000256" key="4">
    <source>
        <dbReference type="ARBA" id="ARBA00022729"/>
    </source>
</evidence>
<keyword evidence="4 10" id="KW-0732">Signal</keyword>
<evidence type="ECO:0000313" key="13">
    <source>
        <dbReference type="Proteomes" id="UP001208570"/>
    </source>
</evidence>
<evidence type="ECO:0000256" key="7">
    <source>
        <dbReference type="ARBA" id="ARBA00037847"/>
    </source>
</evidence>
<reference evidence="12" key="1">
    <citation type="journal article" date="2023" name="Mol. Biol. Evol.">
        <title>Third-Generation Sequencing Reveals the Adaptive Role of the Epigenome in Three Deep-Sea Polychaetes.</title>
        <authorList>
            <person name="Perez M."/>
            <person name="Aroh O."/>
            <person name="Sun Y."/>
            <person name="Lan Y."/>
            <person name="Juniper S.K."/>
            <person name="Young C.R."/>
            <person name="Angers B."/>
            <person name="Qian P.Y."/>
        </authorList>
    </citation>
    <scope>NUCLEOTIDE SEQUENCE</scope>
    <source>
        <strain evidence="12">P08H-3</strain>
    </source>
</reference>
<dbReference type="GO" id="GO:0016020">
    <property type="term" value="C:membrane"/>
    <property type="evidence" value="ECO:0007669"/>
    <property type="project" value="UniProtKB-SubCell"/>
</dbReference>
<evidence type="ECO:0000256" key="6">
    <source>
        <dbReference type="ARBA" id="ARBA00023136"/>
    </source>
</evidence>
<feature type="domain" description="GOLD" evidence="11">
    <location>
        <begin position="37"/>
        <end position="119"/>
    </location>
</feature>
<keyword evidence="5 9" id="KW-1133">Transmembrane helix</keyword>
<feature type="chain" id="PRO_5042064043" description="GOLD domain-containing protein" evidence="10">
    <location>
        <begin position="26"/>
        <end position="216"/>
    </location>
</feature>
<evidence type="ECO:0000256" key="1">
    <source>
        <dbReference type="ARBA" id="ARBA00004479"/>
    </source>
</evidence>
<evidence type="ECO:0000256" key="8">
    <source>
        <dbReference type="RuleBase" id="RU003827"/>
    </source>
</evidence>
<sequence>MARIVTGSLPLLGILLVVTLTMVRAGELTFELPDNERMCFHEIIEKNVKCTLEFQVITGGNYDVDMELTGPSGRNLYKDTKKQYDSVTWTTDENGEYRFCFSNEFSTFTHKIIYFDFQVGDEPPLDGFDVDAHATAMTQMESSAVTIHEGLKIVIDYQTHHRLRETQGRAFAEDLNERVQLWSIGQSVVILLVGIGQIIILRSFFTDKRPYSSIKT</sequence>
<evidence type="ECO:0000259" key="11">
    <source>
        <dbReference type="PROSITE" id="PS50866"/>
    </source>
</evidence>
<dbReference type="InterPro" id="IPR015720">
    <property type="entry name" value="Emp24-like"/>
</dbReference>
<dbReference type="EMBL" id="JAODUP010000013">
    <property type="protein sequence ID" value="KAK2168922.1"/>
    <property type="molecule type" value="Genomic_DNA"/>
</dbReference>
<evidence type="ECO:0000256" key="10">
    <source>
        <dbReference type="SAM" id="SignalP"/>
    </source>
</evidence>
<feature type="signal peptide" evidence="10">
    <location>
        <begin position="1"/>
        <end position="25"/>
    </location>
</feature>
<comment type="subcellular location">
    <subcellularLocation>
        <location evidence="7">Endomembrane system</location>
        <topology evidence="7">Single-pass membrane protein</topology>
    </subcellularLocation>
    <subcellularLocation>
        <location evidence="1 8">Membrane</location>
        <topology evidence="1 8">Single-pass type I membrane protein</topology>
    </subcellularLocation>
</comment>
<evidence type="ECO:0000256" key="9">
    <source>
        <dbReference type="SAM" id="Phobius"/>
    </source>
</evidence>
<feature type="transmembrane region" description="Helical" evidence="9">
    <location>
        <begin position="181"/>
        <end position="205"/>
    </location>
</feature>
<keyword evidence="6 9" id="KW-0472">Membrane</keyword>
<dbReference type="PANTHER" id="PTHR22811">
    <property type="entry name" value="TRANSMEMBRANE EMP24 DOMAIN-CONTAINING PROTEIN"/>
    <property type="match status" value="1"/>
</dbReference>
<evidence type="ECO:0000256" key="2">
    <source>
        <dbReference type="ARBA" id="ARBA00007104"/>
    </source>
</evidence>
<keyword evidence="13" id="KW-1185">Reference proteome</keyword>
<proteinExistence type="inferred from homology"/>
<comment type="similarity">
    <text evidence="2 8">Belongs to the EMP24/GP25L family.</text>
</comment>
<dbReference type="Proteomes" id="UP001208570">
    <property type="component" value="Unassembled WGS sequence"/>
</dbReference>
<dbReference type="AlphaFoldDB" id="A0AAD9NG10"/>
<comment type="caution">
    <text evidence="12">The sequence shown here is derived from an EMBL/GenBank/DDBJ whole genome shotgun (WGS) entry which is preliminary data.</text>
</comment>
<dbReference type="GO" id="GO:0012505">
    <property type="term" value="C:endomembrane system"/>
    <property type="evidence" value="ECO:0007669"/>
    <property type="project" value="UniProtKB-SubCell"/>
</dbReference>
<dbReference type="InterPro" id="IPR009038">
    <property type="entry name" value="GOLD_dom"/>
</dbReference>
<dbReference type="InterPro" id="IPR036598">
    <property type="entry name" value="GOLD_dom_sf"/>
</dbReference>